<protein>
    <submittedName>
        <fullName evidence="3">Oxidoreductase</fullName>
    </submittedName>
</protein>
<dbReference type="GO" id="GO:0005737">
    <property type="term" value="C:cytoplasm"/>
    <property type="evidence" value="ECO:0007669"/>
    <property type="project" value="TreeGrafter"/>
</dbReference>
<dbReference type="PANTHER" id="PTHR13847">
    <property type="entry name" value="SARCOSINE DEHYDROGENASE-RELATED"/>
    <property type="match status" value="1"/>
</dbReference>
<evidence type="ECO:0000256" key="1">
    <source>
        <dbReference type="ARBA" id="ARBA00023002"/>
    </source>
</evidence>
<dbReference type="Gene3D" id="3.50.50.60">
    <property type="entry name" value="FAD/NAD(P)-binding domain"/>
    <property type="match status" value="1"/>
</dbReference>
<proteinExistence type="predicted"/>
<dbReference type="PANTHER" id="PTHR13847:SF281">
    <property type="entry name" value="FAD DEPENDENT OXIDOREDUCTASE DOMAIN-CONTAINING PROTEIN"/>
    <property type="match status" value="1"/>
</dbReference>
<dbReference type="RefSeq" id="WP_034846293.1">
    <property type="nucleotide sequence ID" value="NZ_JANX01000559.1"/>
</dbReference>
<keyword evidence="1" id="KW-0560">Oxidoreductase</keyword>
<dbReference type="InterPro" id="IPR036188">
    <property type="entry name" value="FAD/NAD-bd_sf"/>
</dbReference>
<accession>A0A0A0D083</accession>
<evidence type="ECO:0000313" key="3">
    <source>
        <dbReference type="EMBL" id="KGM31248.1"/>
    </source>
</evidence>
<dbReference type="InterPro" id="IPR006076">
    <property type="entry name" value="FAD-dep_OxRdtase"/>
</dbReference>
<feature type="domain" description="FAD dependent oxidoreductase" evidence="2">
    <location>
        <begin position="33"/>
        <end position="386"/>
    </location>
</feature>
<dbReference type="GO" id="GO:0016491">
    <property type="term" value="F:oxidoreductase activity"/>
    <property type="evidence" value="ECO:0007669"/>
    <property type="project" value="UniProtKB-KW"/>
</dbReference>
<dbReference type="EMBL" id="JANX01000559">
    <property type="protein sequence ID" value="KGM31248.1"/>
    <property type="molecule type" value="Genomic_DNA"/>
</dbReference>
<dbReference type="Proteomes" id="UP000029995">
    <property type="component" value="Unassembled WGS sequence"/>
</dbReference>
<dbReference type="Gene3D" id="3.30.9.10">
    <property type="entry name" value="D-Amino Acid Oxidase, subunit A, domain 2"/>
    <property type="match status" value="1"/>
</dbReference>
<comment type="caution">
    <text evidence="3">The sequence shown here is derived from an EMBL/GenBank/DDBJ whole genome shotgun (WGS) entry which is preliminary data.</text>
</comment>
<gene>
    <name evidence="3" type="ORF">P409_28305</name>
</gene>
<evidence type="ECO:0000259" key="2">
    <source>
        <dbReference type="Pfam" id="PF01266"/>
    </source>
</evidence>
<organism evidence="3 4">
    <name type="scientific">Inquilinus limosus MP06</name>
    <dbReference type="NCBI Taxonomy" id="1398085"/>
    <lineage>
        <taxon>Bacteria</taxon>
        <taxon>Pseudomonadati</taxon>
        <taxon>Pseudomonadota</taxon>
        <taxon>Alphaproteobacteria</taxon>
        <taxon>Rhodospirillales</taxon>
        <taxon>Rhodospirillaceae</taxon>
        <taxon>Inquilinus</taxon>
    </lineage>
</organism>
<sequence length="438" mass="47850">MIHRTPLEPSLWYATAAPAPETSALDGTVDAPVCVIGAGYTGLSTALHLGERGVGAVVLEAQQIGHGGSGRNAGHCTPTFHVHEIATVRRILGEPFAERLIERQTNAANLVFDIIRRYGIDCEAVQTGYIHAAHATAALAKLERRCREYAAVGKATRMLDRDEAQRLTGSPRFCGGWIHPEGGHLNPLGYARGLARAAMSRGARVFTRSPVIAIRPQGGRWRVETPTGSVLADKVVCGTGAYTDGYWPGLEQSFARLGVAVLATQPLGDNVRRTIAPENNTVVDSRRDISIWKYDKDGRLVTSLFVEGKRGTDAAYTHDLMRRKLQWLLPQLGDIEFQYSWTGALDMQPRTFPRLYGLAPGVVASLGYSGRGVPTGTMMGTVLAEWATGTKPQDLALPVETLQRAPAYMRFMPRVMLAWSRIRDQRSARRDGLDPPPF</sequence>
<dbReference type="AlphaFoldDB" id="A0A0A0D083"/>
<dbReference type="Pfam" id="PF01266">
    <property type="entry name" value="DAO"/>
    <property type="match status" value="1"/>
</dbReference>
<evidence type="ECO:0000313" key="4">
    <source>
        <dbReference type="Proteomes" id="UP000029995"/>
    </source>
</evidence>
<dbReference type="OrthoDB" id="9806601at2"/>
<reference evidence="3 4" key="1">
    <citation type="submission" date="2014-01" db="EMBL/GenBank/DDBJ databases">
        <title>Genome sequence determination for a cystic fibrosis isolate, Inquilinus limosus.</title>
        <authorList>
            <person name="Pino M."/>
            <person name="Di Conza J."/>
            <person name="Gutkind G."/>
        </authorList>
    </citation>
    <scope>NUCLEOTIDE SEQUENCE [LARGE SCALE GENOMIC DNA]</scope>
    <source>
        <strain evidence="3 4">MP06</strain>
    </source>
</reference>
<dbReference type="SUPFAM" id="SSF51905">
    <property type="entry name" value="FAD/NAD(P)-binding domain"/>
    <property type="match status" value="1"/>
</dbReference>
<name>A0A0A0D083_9PROT</name>